<dbReference type="InterPro" id="IPR029035">
    <property type="entry name" value="DHS-like_NAD/FAD-binding_dom"/>
</dbReference>
<accession>A8BJH4</accession>
<dbReference type="InterPro" id="IPR003000">
    <property type="entry name" value="Sirtuin"/>
</dbReference>
<dbReference type="GO" id="GO:0036054">
    <property type="term" value="F:protein-malonyllysine demalonylase activity"/>
    <property type="evidence" value="ECO:0000318"/>
    <property type="project" value="GO_Central"/>
</dbReference>
<dbReference type="GO" id="GO:0061697">
    <property type="term" value="F:protein-glutaryllysine deglutarylase activity"/>
    <property type="evidence" value="ECO:0000318"/>
    <property type="project" value="GO_Central"/>
</dbReference>
<dbReference type="PANTHER" id="PTHR11085:SF10">
    <property type="entry name" value="NAD-DEPENDENT PROTEIN DEACYLASE SIRTUIN-5, MITOCHONDRIAL-RELATED"/>
    <property type="match status" value="1"/>
</dbReference>
<dbReference type="Gene3D" id="3.40.50.1220">
    <property type="entry name" value="TPP-binding domain"/>
    <property type="match status" value="1"/>
</dbReference>
<dbReference type="PROSITE" id="PS50305">
    <property type="entry name" value="SIRTUIN"/>
    <property type="match status" value="1"/>
</dbReference>
<reference evidence="2 3" key="1">
    <citation type="journal article" date="2007" name="Science">
        <title>Genomic minimalism in the early diverging intestinal parasite Giardia lamblia.</title>
        <authorList>
            <person name="Morrison H.G."/>
            <person name="McArthur A.G."/>
            <person name="Gillin F.D."/>
            <person name="Aley S.B."/>
            <person name="Adam R.D."/>
            <person name="Olsen G.J."/>
            <person name="Best A.A."/>
            <person name="Cande W.Z."/>
            <person name="Chen F."/>
            <person name="Cipriano M.J."/>
            <person name="Davids B.J."/>
            <person name="Dawson S.C."/>
            <person name="Elmendorf H.G."/>
            <person name="Hehl A.B."/>
            <person name="Holder M.E."/>
            <person name="Huse S.M."/>
            <person name="Kim U.U."/>
            <person name="Lasek-Nesselquist E."/>
            <person name="Manning G."/>
            <person name="Nigam A."/>
            <person name="Nixon J.E."/>
            <person name="Palm D."/>
            <person name="Passamaneck N.E."/>
            <person name="Prabhu A."/>
            <person name="Reich C.I."/>
            <person name="Reiner D.S."/>
            <person name="Samuelson J."/>
            <person name="Svard S.G."/>
            <person name="Sogin M.L."/>
        </authorList>
    </citation>
    <scope>NUCLEOTIDE SEQUENCE [LARGE SCALE GENOMIC DNA]</scope>
    <source>
        <strain evidence="2 3">WB C6</strain>
    </source>
</reference>
<dbReference type="Proteomes" id="UP000001548">
    <property type="component" value="Unassembled WGS sequence"/>
</dbReference>
<dbReference type="Gene3D" id="3.30.1600.10">
    <property type="entry name" value="SIR2/SIRT2 'Small Domain"/>
    <property type="match status" value="1"/>
</dbReference>
<dbReference type="GO" id="GO:0070403">
    <property type="term" value="F:NAD+ binding"/>
    <property type="evidence" value="ECO:0007669"/>
    <property type="project" value="InterPro"/>
</dbReference>
<comment type="caution">
    <text evidence="2">The sequence shown here is derived from an EMBL/GenBank/DDBJ whole genome shotgun (WGS) entry which is preliminary data.</text>
</comment>
<evidence type="ECO:0000313" key="2">
    <source>
        <dbReference type="EMBL" id="KAE8303896.1"/>
    </source>
</evidence>
<gene>
    <name evidence="2" type="ORF">GL50803_0016569</name>
</gene>
<organism evidence="2 3">
    <name type="scientific">Giardia intestinalis (strain ATCC 50803 / WB clone C6)</name>
    <name type="common">Giardia lamblia</name>
    <dbReference type="NCBI Taxonomy" id="184922"/>
    <lineage>
        <taxon>Eukaryota</taxon>
        <taxon>Metamonada</taxon>
        <taxon>Diplomonadida</taxon>
        <taxon>Hexamitidae</taxon>
        <taxon>Giardiinae</taxon>
        <taxon>Giardia</taxon>
    </lineage>
</organism>
<dbReference type="InterPro" id="IPR050134">
    <property type="entry name" value="NAD-dep_sirtuin_deacylases"/>
</dbReference>
<dbReference type="GO" id="GO:0005829">
    <property type="term" value="C:cytosol"/>
    <property type="evidence" value="ECO:0000318"/>
    <property type="project" value="GO_Central"/>
</dbReference>
<dbReference type="Pfam" id="PF02146">
    <property type="entry name" value="SIR2"/>
    <property type="match status" value="1"/>
</dbReference>
<dbReference type="GO" id="GO:0005634">
    <property type="term" value="C:nucleus"/>
    <property type="evidence" value="ECO:0000318"/>
    <property type="project" value="GO_Central"/>
</dbReference>
<keyword evidence="3" id="KW-1185">Reference proteome</keyword>
<comment type="caution">
    <text evidence="1">Lacks conserved residue(s) required for the propagation of feature annotation.</text>
</comment>
<dbReference type="OMA" id="HALMFDE"/>
<evidence type="ECO:0000313" key="3">
    <source>
        <dbReference type="Proteomes" id="UP000001548"/>
    </source>
</evidence>
<dbReference type="PANTHER" id="PTHR11085">
    <property type="entry name" value="NAD-DEPENDENT PROTEIN DEACYLASE SIRTUIN-5, MITOCHONDRIAL-RELATED"/>
    <property type="match status" value="1"/>
</dbReference>
<protein>
    <submittedName>
        <fullName evidence="2">Transcriptional regulator, Sir2 family</fullName>
    </submittedName>
</protein>
<dbReference type="SUPFAM" id="SSF52467">
    <property type="entry name" value="DHS-like NAD/FAD-binding domain"/>
    <property type="match status" value="1"/>
</dbReference>
<dbReference type="GeneID" id="5699467"/>
<dbReference type="HOGENOM" id="CLU_706851_0_0_1"/>
<dbReference type="VEuPathDB" id="GiardiaDB:GL50803_16569"/>
<dbReference type="GO" id="GO:0005739">
    <property type="term" value="C:mitochondrion"/>
    <property type="evidence" value="ECO:0000318"/>
    <property type="project" value="GO_Central"/>
</dbReference>
<dbReference type="InterPro" id="IPR026591">
    <property type="entry name" value="Sirtuin_cat_small_dom_sf"/>
</dbReference>
<name>A8BJH4_GIAIC</name>
<dbReference type="GO" id="GO:0017136">
    <property type="term" value="F:histone deacetylase activity, NAD-dependent"/>
    <property type="evidence" value="ECO:0000318"/>
    <property type="project" value="GO_Central"/>
</dbReference>
<evidence type="ECO:0000256" key="1">
    <source>
        <dbReference type="PROSITE-ProRule" id="PRU00236"/>
    </source>
</evidence>
<dbReference type="GO" id="GO:0036055">
    <property type="term" value="F:protein-succinyllysine desuccinylase activity"/>
    <property type="evidence" value="ECO:0000318"/>
    <property type="project" value="GO_Central"/>
</dbReference>
<dbReference type="AlphaFoldDB" id="A8BJH4"/>
<dbReference type="STRING" id="184922.A8BJH4"/>
<dbReference type="KEGG" id="gla:GL50803_0016569"/>
<proteinExistence type="predicted"/>
<sequence>MVPDVDVIFEGLSTKLRQDLLKAFADEVERVGSPTAAASKSGTSLNAILQLARTLRAGRAVIFVTGAGLSYASGITPYRYSNKAIWSNFVMASGERRTFKEDPDQYWNSFWLRTHEIPSFINAKPNQGHIAIAKIMRKADVFVITQNIDTLHTKSGALENRLVEIHGRLGLYKCVNQATGNVKGLGRQRDCPYSRSISIKLHDLNAYAVDGTSLANNNLKIKIPRCPGCLSPIMPHALMFDEQYVSHDFYRYYEAEQWLRAADAIVFVGTSFSVNITQDAINIALESSRDIELYSFNITQDEKIEEASYQTACQRLFSQGSRPRVDSLALQWIVGPSEETLPLLDRILTELMSDTFSTEIHPDERLGQPRLIYCYRKEPTEKIGSSILNID</sequence>
<dbReference type="RefSeq" id="XP_001706584.1">
    <property type="nucleotide sequence ID" value="XM_001706532.1"/>
</dbReference>
<dbReference type="EMBL" id="AACB03000002">
    <property type="protein sequence ID" value="KAE8303896.1"/>
    <property type="molecule type" value="Genomic_DNA"/>
</dbReference>
<dbReference type="InterPro" id="IPR026590">
    <property type="entry name" value="Ssirtuin_cat_dom"/>
</dbReference>